<dbReference type="Proteomes" id="UP001597045">
    <property type="component" value="Unassembled WGS sequence"/>
</dbReference>
<dbReference type="EMBL" id="JBHTIS010003964">
    <property type="protein sequence ID" value="MFD1051903.1"/>
    <property type="molecule type" value="Genomic_DNA"/>
</dbReference>
<dbReference type="NCBIfam" id="TIGR00426">
    <property type="entry name" value="competence protein ComEA helix-hairpin-helix repeat region"/>
    <property type="match status" value="1"/>
</dbReference>
<protein>
    <submittedName>
        <fullName evidence="1">ComEA family DNA-binding protein</fullName>
    </submittedName>
</protein>
<dbReference type="InterPro" id="IPR004509">
    <property type="entry name" value="Competence_ComEA_HhH"/>
</dbReference>
<dbReference type="Gene3D" id="1.10.150.280">
    <property type="entry name" value="AF1531-like domain"/>
    <property type="match status" value="1"/>
</dbReference>
<keyword evidence="2" id="KW-1185">Reference proteome</keyword>
<dbReference type="SUPFAM" id="SSF47781">
    <property type="entry name" value="RuvA domain 2-like"/>
    <property type="match status" value="1"/>
</dbReference>
<dbReference type="PANTHER" id="PTHR21180:SF32">
    <property type="entry name" value="ENDONUCLEASE_EXONUCLEASE_PHOSPHATASE FAMILY DOMAIN-CONTAINING PROTEIN 1"/>
    <property type="match status" value="1"/>
</dbReference>
<reference evidence="2" key="1">
    <citation type="journal article" date="2019" name="Int. J. Syst. Evol. Microbiol.">
        <title>The Global Catalogue of Microorganisms (GCM) 10K type strain sequencing project: providing services to taxonomists for standard genome sequencing and annotation.</title>
        <authorList>
            <consortium name="The Broad Institute Genomics Platform"/>
            <consortium name="The Broad Institute Genome Sequencing Center for Infectious Disease"/>
            <person name="Wu L."/>
            <person name="Ma J."/>
        </authorList>
    </citation>
    <scope>NUCLEOTIDE SEQUENCE [LARGE SCALE GENOMIC DNA]</scope>
    <source>
        <strain evidence="2">JCM 31486</strain>
    </source>
</reference>
<comment type="caution">
    <text evidence="1">The sequence shown here is derived from an EMBL/GenBank/DDBJ whole genome shotgun (WGS) entry which is preliminary data.</text>
</comment>
<name>A0ABW3MMP3_9PSEU</name>
<dbReference type="Pfam" id="PF12836">
    <property type="entry name" value="HHH_3"/>
    <property type="match status" value="1"/>
</dbReference>
<gene>
    <name evidence="1" type="ORF">ACFQ1S_43255</name>
</gene>
<proteinExistence type="predicted"/>
<organism evidence="1 2">
    <name type="scientific">Kibdelosporangium lantanae</name>
    <dbReference type="NCBI Taxonomy" id="1497396"/>
    <lineage>
        <taxon>Bacteria</taxon>
        <taxon>Bacillati</taxon>
        <taxon>Actinomycetota</taxon>
        <taxon>Actinomycetes</taxon>
        <taxon>Pseudonocardiales</taxon>
        <taxon>Pseudonocardiaceae</taxon>
        <taxon>Kibdelosporangium</taxon>
    </lineage>
</organism>
<feature type="non-terminal residue" evidence="1">
    <location>
        <position position="1"/>
    </location>
</feature>
<dbReference type="PANTHER" id="PTHR21180">
    <property type="entry name" value="ENDONUCLEASE/EXONUCLEASE/PHOSPHATASE FAMILY DOMAIN-CONTAINING PROTEIN 1"/>
    <property type="match status" value="1"/>
</dbReference>
<evidence type="ECO:0000313" key="2">
    <source>
        <dbReference type="Proteomes" id="UP001597045"/>
    </source>
</evidence>
<dbReference type="InterPro" id="IPR051675">
    <property type="entry name" value="Endo/Exo/Phosphatase_dom_1"/>
</dbReference>
<accession>A0ABW3MMP3</accession>
<dbReference type="GO" id="GO:0003677">
    <property type="term" value="F:DNA binding"/>
    <property type="evidence" value="ECO:0007669"/>
    <property type="project" value="UniProtKB-KW"/>
</dbReference>
<sequence>GGASETDSLGLNMARRLSDGEQLYVGISAPPEVAAVESSTKPAKVNLNTATMSQLDELPGVGEVTAKRIIDWRTEHGRFTAVTQLRQIDGIGDSRFAPLKDLVTVS</sequence>
<dbReference type="InterPro" id="IPR010994">
    <property type="entry name" value="RuvA_2-like"/>
</dbReference>
<keyword evidence="1" id="KW-0238">DNA-binding</keyword>
<evidence type="ECO:0000313" key="1">
    <source>
        <dbReference type="EMBL" id="MFD1051903.1"/>
    </source>
</evidence>